<organism evidence="3 4">
    <name type="scientific">Corynebacterium matruchotii ATCC 33806</name>
    <dbReference type="NCBI Taxonomy" id="566549"/>
    <lineage>
        <taxon>Bacteria</taxon>
        <taxon>Bacillati</taxon>
        <taxon>Actinomycetota</taxon>
        <taxon>Actinomycetes</taxon>
        <taxon>Mycobacteriales</taxon>
        <taxon>Corynebacteriaceae</taxon>
        <taxon>Corynebacterium</taxon>
    </lineage>
</organism>
<dbReference type="RefSeq" id="WP_005519530.1">
    <property type="nucleotide sequence ID" value="NZ_EQ973328.1"/>
</dbReference>
<evidence type="ECO:0000259" key="2">
    <source>
        <dbReference type="SMART" id="SM00974"/>
    </source>
</evidence>
<evidence type="ECO:0000313" key="3">
    <source>
        <dbReference type="EMBL" id="EEG27915.1"/>
    </source>
</evidence>
<feature type="domain" description="Bacteriophage T5 Orf172 DNA-binding" evidence="2">
    <location>
        <begin position="317"/>
        <end position="400"/>
    </location>
</feature>
<protein>
    <recommendedName>
        <fullName evidence="2">Bacteriophage T5 Orf172 DNA-binding domain-containing protein</fullName>
    </recommendedName>
</protein>
<dbReference type="InterPro" id="IPR025280">
    <property type="entry name" value="SNIPE"/>
</dbReference>
<evidence type="ECO:0000313" key="4">
    <source>
        <dbReference type="Proteomes" id="UP000006247"/>
    </source>
</evidence>
<dbReference type="SMART" id="SM00974">
    <property type="entry name" value="T5orf172"/>
    <property type="match status" value="1"/>
</dbReference>
<accession>C0E024</accession>
<dbReference type="InterPro" id="IPR018306">
    <property type="entry name" value="Phage_T5_Orf172_DNA-bd"/>
</dbReference>
<feature type="coiled-coil region" evidence="1">
    <location>
        <begin position="179"/>
        <end position="274"/>
    </location>
</feature>
<feature type="coiled-coil region" evidence="1">
    <location>
        <begin position="3"/>
        <end position="129"/>
    </location>
</feature>
<sequence length="441" mass="50503">MFGSAAKRENVELKNRIAQLEQLLANLGGGDIMRMQSYRMQLSQELTQLEQTRQRAAQEFEQMRDTAITRLENLKSEITQLDAEIIDARDELQLQDFGWFEFENPAEASVQLEQALKDTRDRARKLVRDGQATTATMAFTFNNSAREGKNFIKRMSKLALRSYNAEVENAIVKLKAGSLETAEKRLVKAKEQVERMGTMIALRISNEYHALRIRELQLAARHLEAKKAAKEAEREERARLREEKKAQAELEAERKRLEKEKSHYENAIAKLRESGRDDEIADLENKLVEINKGIDNVDYRHGNIRAGYVYVISNIGSFGGRMVKIGMTRRLDPMDRVRELGDASVPFNFDVHALHFSDDAVGIETALHQRFAQAKVNRINNRREFFYVTPAEVKQALLEIGGNVLEYRDDAEAEQFRLSQAIIADERNAAEAAHRDAVDHK</sequence>
<reference evidence="3 4" key="1">
    <citation type="submission" date="2009-01" db="EMBL/GenBank/DDBJ databases">
        <authorList>
            <person name="Fulton L."/>
            <person name="Clifton S."/>
            <person name="Chinwalla A.T."/>
            <person name="Mitreva M."/>
            <person name="Sodergren E."/>
            <person name="Weinstock G."/>
            <person name="Clifton S."/>
            <person name="Dooling D.J."/>
            <person name="Fulton B."/>
            <person name="Minx P."/>
            <person name="Pepin K.H."/>
            <person name="Johnson M."/>
            <person name="Bhonagiri V."/>
            <person name="Nash W.E."/>
            <person name="Mardis E.R."/>
            <person name="Wilson R.K."/>
        </authorList>
    </citation>
    <scope>NUCLEOTIDE SEQUENCE [LARGE SCALE GENOMIC DNA]</scope>
    <source>
        <strain evidence="3 4">ATCC 33806</strain>
    </source>
</reference>
<dbReference type="Proteomes" id="UP000006247">
    <property type="component" value="Unassembled WGS sequence"/>
</dbReference>
<dbReference type="AlphaFoldDB" id="C0E024"/>
<name>C0E024_9CORY</name>
<gene>
    <name evidence="3" type="ORF">CORMATOL_00324</name>
</gene>
<comment type="caution">
    <text evidence="3">The sequence shown here is derived from an EMBL/GenBank/DDBJ whole genome shotgun (WGS) entry which is preliminary data.</text>
</comment>
<proteinExistence type="predicted"/>
<dbReference type="EMBL" id="ACEB01000004">
    <property type="protein sequence ID" value="EEG27915.1"/>
    <property type="molecule type" value="Genomic_DNA"/>
</dbReference>
<evidence type="ECO:0000256" key="1">
    <source>
        <dbReference type="SAM" id="Coils"/>
    </source>
</evidence>
<keyword evidence="1" id="KW-0175">Coiled coil</keyword>
<dbReference type="Pfam" id="PF13250">
    <property type="entry name" value="SNIPE"/>
    <property type="match status" value="1"/>
</dbReference>
<dbReference type="Pfam" id="PF13455">
    <property type="entry name" value="MUG113"/>
    <property type="match status" value="1"/>
</dbReference>
<dbReference type="HOGENOM" id="CLU_024787_0_1_11"/>